<evidence type="ECO:0008006" key="4">
    <source>
        <dbReference type="Google" id="ProtNLM"/>
    </source>
</evidence>
<name>A0A9P3C0J1_ASPVI</name>
<dbReference type="EMBL" id="BOPL01000008">
    <property type="protein sequence ID" value="GIK05377.1"/>
    <property type="molecule type" value="Genomic_DNA"/>
</dbReference>
<dbReference type="RefSeq" id="XP_043128563.1">
    <property type="nucleotide sequence ID" value="XM_043272628.1"/>
</dbReference>
<organism evidence="2 3">
    <name type="scientific">Aspergillus viridinutans</name>
    <dbReference type="NCBI Taxonomy" id="75553"/>
    <lineage>
        <taxon>Eukaryota</taxon>
        <taxon>Fungi</taxon>
        <taxon>Dikarya</taxon>
        <taxon>Ascomycota</taxon>
        <taxon>Pezizomycotina</taxon>
        <taxon>Eurotiomycetes</taxon>
        <taxon>Eurotiomycetidae</taxon>
        <taxon>Eurotiales</taxon>
        <taxon>Aspergillaceae</taxon>
        <taxon>Aspergillus</taxon>
        <taxon>Aspergillus subgen. Fumigati</taxon>
    </lineage>
</organism>
<dbReference type="AlphaFoldDB" id="A0A9P3C0J1"/>
<feature type="transmembrane region" description="Helical" evidence="1">
    <location>
        <begin position="228"/>
        <end position="249"/>
    </location>
</feature>
<dbReference type="GeneID" id="66937468"/>
<feature type="transmembrane region" description="Helical" evidence="1">
    <location>
        <begin position="92"/>
        <end position="111"/>
    </location>
</feature>
<feature type="transmembrane region" description="Helical" evidence="1">
    <location>
        <begin position="172"/>
        <end position="191"/>
    </location>
</feature>
<sequence>MTPTAGKRNRSPVARVSCMLDSLETQLNRLCARSRLFTRKNWQYCCLLSGQLSFLSAFMVLVAGGFPPPMKPTWSAERVHEHYFSHKEGIRASVPLLLLSGGFYLPFAALLSKHLRQIPGIDPILPDLQLAAGAAGIFSIMVPASFLGLITFRDYGPDLTLLISDQFWLNFFLPWPTFLIQAWTVAWAAFADTSAKPIFSKTVGLINFVVPFFYLSLTGVHVQHDGPYAWSGALTFWVTAVAFGVQIGADTNCLFQRIRAMPNDDGAIEEEEEAQGIASP</sequence>
<reference evidence="2 3" key="1">
    <citation type="submission" date="2021-02" db="EMBL/GenBank/DDBJ databases">
        <title>Pan-genome distribution and transcriptional activeness of fungal secondary metabolism genes in Aspergillus section Fumigati.</title>
        <authorList>
            <person name="Takahashi H."/>
            <person name="Umemura M."/>
            <person name="Ninomiya A."/>
            <person name="Kusuya Y."/>
            <person name="Urayama S."/>
            <person name="Shimizu M."/>
            <person name="Watanabe A."/>
            <person name="Kamei K."/>
            <person name="Yaguchi T."/>
            <person name="Hagiwara D."/>
        </authorList>
    </citation>
    <scope>NUCLEOTIDE SEQUENCE [LARGE SCALE GENOMIC DNA]</scope>
    <source>
        <strain evidence="2 3">IFM 47045</strain>
    </source>
</reference>
<dbReference type="Proteomes" id="UP000710440">
    <property type="component" value="Unassembled WGS sequence"/>
</dbReference>
<comment type="caution">
    <text evidence="2">The sequence shown here is derived from an EMBL/GenBank/DDBJ whole genome shotgun (WGS) entry which is preliminary data.</text>
</comment>
<evidence type="ECO:0000256" key="1">
    <source>
        <dbReference type="SAM" id="Phobius"/>
    </source>
</evidence>
<gene>
    <name evidence="2" type="ORF">Aspvir_009486</name>
</gene>
<feature type="transmembrane region" description="Helical" evidence="1">
    <location>
        <begin position="203"/>
        <end position="222"/>
    </location>
</feature>
<keyword evidence="1" id="KW-0812">Transmembrane</keyword>
<evidence type="ECO:0000313" key="3">
    <source>
        <dbReference type="Proteomes" id="UP000710440"/>
    </source>
</evidence>
<keyword evidence="1" id="KW-1133">Transmembrane helix</keyword>
<dbReference type="OrthoDB" id="3449024at2759"/>
<keyword evidence="1" id="KW-0472">Membrane</keyword>
<feature type="transmembrane region" description="Helical" evidence="1">
    <location>
        <begin position="131"/>
        <end position="152"/>
    </location>
</feature>
<keyword evidence="3" id="KW-1185">Reference proteome</keyword>
<feature type="transmembrane region" description="Helical" evidence="1">
    <location>
        <begin position="44"/>
        <end position="66"/>
    </location>
</feature>
<protein>
    <recommendedName>
        <fullName evidence="4">Integral membrane protein</fullName>
    </recommendedName>
</protein>
<proteinExistence type="predicted"/>
<accession>A0A9P3C0J1</accession>
<evidence type="ECO:0000313" key="2">
    <source>
        <dbReference type="EMBL" id="GIK05377.1"/>
    </source>
</evidence>